<dbReference type="Gene3D" id="3.90.580.10">
    <property type="entry name" value="Zinc finger, CHC2-type domain"/>
    <property type="match status" value="1"/>
</dbReference>
<feature type="region of interest" description="Disordered" evidence="1">
    <location>
        <begin position="104"/>
        <end position="126"/>
    </location>
</feature>
<feature type="domain" description="DUF7146" evidence="2">
    <location>
        <begin position="130"/>
        <end position="254"/>
    </location>
</feature>
<evidence type="ECO:0000259" key="2">
    <source>
        <dbReference type="Pfam" id="PF23639"/>
    </source>
</evidence>
<evidence type="ECO:0000313" key="4">
    <source>
        <dbReference type="Proteomes" id="UP000273626"/>
    </source>
</evidence>
<accession>A0ABX9S8Z0</accession>
<dbReference type="Proteomes" id="UP000273626">
    <property type="component" value="Unassembled WGS sequence"/>
</dbReference>
<dbReference type="Pfam" id="PF23639">
    <property type="entry name" value="DUF7146"/>
    <property type="match status" value="1"/>
</dbReference>
<evidence type="ECO:0000256" key="1">
    <source>
        <dbReference type="SAM" id="MobiDB-lite"/>
    </source>
</evidence>
<protein>
    <recommendedName>
        <fullName evidence="2">DUF7146 domain-containing protein</fullName>
    </recommendedName>
</protein>
<dbReference type="InterPro" id="IPR036977">
    <property type="entry name" value="DNA_primase_Znf_CHC2"/>
</dbReference>
<sequence>MGARMTRDDHRLDEAKAMPIADVVARLELSGLVRTGGELVGPCPQCGGRDRFGVNLKDGVFTCRKECGPHARGDQIALVQHVLGLDFRAALEWLCGPAQGLSDAERAERRRKAEENRRKQADIARRARENSIRAARDIWFAAGLAEGTLVRDYLTLRGIVPGLYPDLPQVLRFDPAARYMIPVEGKAQEWQTVHVGPAMVAAVVDAGNRVTAVHRTWLDLDQPKGKLVLPDPRKSGETLPSKKVLGSKKGAVIRFLTPQDCDTMIMAEGVETTLSALIAEAMPRRCAYWCGVDLGNMAGRMQRGPGLKYAGLPDMDDSEAWLPPVWVKTLIFVQDGDSDPKLTRAKLLAGIRRAKIKRPGLRGYIVHAGDGRDLNDILMGQRDE</sequence>
<dbReference type="InterPro" id="IPR055570">
    <property type="entry name" value="DUF7146"/>
</dbReference>
<keyword evidence="4" id="KW-1185">Reference proteome</keyword>
<dbReference type="SUPFAM" id="SSF57783">
    <property type="entry name" value="Zinc beta-ribbon"/>
    <property type="match status" value="1"/>
</dbReference>
<proteinExistence type="predicted"/>
<evidence type="ECO:0000313" key="3">
    <source>
        <dbReference type="EMBL" id="RKS44497.1"/>
    </source>
</evidence>
<comment type="caution">
    <text evidence="3">The sequence shown here is derived from an EMBL/GenBank/DDBJ whole genome shotgun (WGS) entry which is preliminary data.</text>
</comment>
<reference evidence="3" key="1">
    <citation type="submission" date="2018-10" db="EMBL/GenBank/DDBJ databases">
        <title>Genomic Encyclopedia of Archaeal and Bacterial Type Strains, Phase II (KMG-II): from individual species to whole genera.</title>
        <authorList>
            <person name="Goeker M."/>
        </authorList>
    </citation>
    <scope>NUCLEOTIDE SEQUENCE [LARGE SCALE GENOMIC DNA]</scope>
    <source>
        <strain evidence="3">DSM 2944</strain>
    </source>
</reference>
<name>A0ABX9S8Z0_PARPN</name>
<dbReference type="EMBL" id="RBLI01000002">
    <property type="protein sequence ID" value="RKS44497.1"/>
    <property type="molecule type" value="Genomic_DNA"/>
</dbReference>
<organism evidence="3 4">
    <name type="scientific">Paracoccus pantotrophus</name>
    <name type="common">Thiosphaera pantotropha</name>
    <dbReference type="NCBI Taxonomy" id="82367"/>
    <lineage>
        <taxon>Bacteria</taxon>
        <taxon>Pseudomonadati</taxon>
        <taxon>Pseudomonadota</taxon>
        <taxon>Alphaproteobacteria</taxon>
        <taxon>Rhodobacterales</taxon>
        <taxon>Paracoccaceae</taxon>
        <taxon>Paracoccus</taxon>
    </lineage>
</organism>
<gene>
    <name evidence="3" type="ORF">BDE18_3345</name>
</gene>